<keyword evidence="1" id="KW-1133">Transmembrane helix</keyword>
<reference evidence="2 3" key="1">
    <citation type="submission" date="2023-07" db="EMBL/GenBank/DDBJ databases">
        <title>Sorghum-associated microbial communities from plants grown in Nebraska, USA.</title>
        <authorList>
            <person name="Schachtman D."/>
        </authorList>
    </citation>
    <scope>NUCLEOTIDE SEQUENCE [LARGE SCALE GENOMIC DNA]</scope>
    <source>
        <strain evidence="2 3">BE310</strain>
    </source>
</reference>
<keyword evidence="1" id="KW-0812">Transmembrane</keyword>
<keyword evidence="1" id="KW-0472">Membrane</keyword>
<feature type="transmembrane region" description="Helical" evidence="1">
    <location>
        <begin position="48"/>
        <end position="67"/>
    </location>
</feature>
<dbReference type="InterPro" id="IPR057702">
    <property type="entry name" value="DUF7942"/>
</dbReference>
<dbReference type="Pfam" id="PF25637">
    <property type="entry name" value="DUF7942"/>
    <property type="match status" value="1"/>
</dbReference>
<dbReference type="Proteomes" id="UP001180536">
    <property type="component" value="Unassembled WGS sequence"/>
</dbReference>
<keyword evidence="3" id="KW-1185">Reference proteome</keyword>
<sequence>MNRWAGLAASGHSLGWWLARAYAVVVLLAAGWAWYIDIELLHDQREHLLPAILLWVVALPTSATFLLAGELLMKPLAQLAWVTLCGALQAGLLCWLTRPR</sequence>
<name>A0ABU1Z9R8_9BURK</name>
<dbReference type="RefSeq" id="WP_310345447.1">
    <property type="nucleotide sequence ID" value="NZ_JAVDXQ010000003.1"/>
</dbReference>
<organism evidence="2 3">
    <name type="scientific">Pelomonas aquatica</name>
    <dbReference type="NCBI Taxonomy" id="431058"/>
    <lineage>
        <taxon>Bacteria</taxon>
        <taxon>Pseudomonadati</taxon>
        <taxon>Pseudomonadota</taxon>
        <taxon>Betaproteobacteria</taxon>
        <taxon>Burkholderiales</taxon>
        <taxon>Sphaerotilaceae</taxon>
        <taxon>Roseateles</taxon>
    </lineage>
</organism>
<feature type="transmembrane region" description="Helical" evidence="1">
    <location>
        <begin position="14"/>
        <end position="36"/>
    </location>
</feature>
<evidence type="ECO:0000313" key="2">
    <source>
        <dbReference type="EMBL" id="MDR7297370.1"/>
    </source>
</evidence>
<gene>
    <name evidence="2" type="ORF">J2X16_002717</name>
</gene>
<comment type="caution">
    <text evidence="2">The sequence shown here is derived from an EMBL/GenBank/DDBJ whole genome shotgun (WGS) entry which is preliminary data.</text>
</comment>
<dbReference type="EMBL" id="JAVDXQ010000003">
    <property type="protein sequence ID" value="MDR7297370.1"/>
    <property type="molecule type" value="Genomic_DNA"/>
</dbReference>
<feature type="transmembrane region" description="Helical" evidence="1">
    <location>
        <begin position="79"/>
        <end position="97"/>
    </location>
</feature>
<protein>
    <submittedName>
        <fullName evidence="2">Uncharacterized protein</fullName>
    </submittedName>
</protein>
<evidence type="ECO:0000313" key="3">
    <source>
        <dbReference type="Proteomes" id="UP001180536"/>
    </source>
</evidence>
<accession>A0ABU1Z9R8</accession>
<evidence type="ECO:0000256" key="1">
    <source>
        <dbReference type="SAM" id="Phobius"/>
    </source>
</evidence>
<proteinExistence type="predicted"/>
<dbReference type="NCBIfam" id="NF046119">
    <property type="entry name" value="memb_SCO4225"/>
    <property type="match status" value="1"/>
</dbReference>